<evidence type="ECO:0000313" key="1">
    <source>
        <dbReference type="EMBL" id="SIS72754.1"/>
    </source>
</evidence>
<keyword evidence="2" id="KW-1185">Reference proteome</keyword>
<reference evidence="2" key="1">
    <citation type="submission" date="2017-01" db="EMBL/GenBank/DDBJ databases">
        <authorList>
            <person name="Varghese N."/>
            <person name="Submissions S."/>
        </authorList>
    </citation>
    <scope>NUCLEOTIDE SEQUENCE [LARGE SCALE GENOMIC DNA]</scope>
    <source>
        <strain evidence="2">DSM 46698</strain>
    </source>
</reference>
<dbReference type="AlphaFoldDB" id="A0A1N7LG37"/>
<gene>
    <name evidence="1" type="ORF">SAMN05421761_103305</name>
</gene>
<dbReference type="Proteomes" id="UP000186026">
    <property type="component" value="Unassembled WGS sequence"/>
</dbReference>
<protein>
    <submittedName>
        <fullName evidence="1">Uncharacterized protein</fullName>
    </submittedName>
</protein>
<accession>A0A1N7LG37</accession>
<organism evidence="1 2">
    <name type="scientific">Belliella pelovolcani</name>
    <dbReference type="NCBI Taxonomy" id="529505"/>
    <lineage>
        <taxon>Bacteria</taxon>
        <taxon>Pseudomonadati</taxon>
        <taxon>Bacteroidota</taxon>
        <taxon>Cytophagia</taxon>
        <taxon>Cytophagales</taxon>
        <taxon>Cyclobacteriaceae</taxon>
        <taxon>Belliella</taxon>
    </lineage>
</organism>
<name>A0A1N7LG37_9BACT</name>
<sequence length="143" mass="16702">MDYWQRDASKSRSIAFDFIGEFSLHNMDRGDQLVVECFVDVYWGYFCCRYFSSVWEFSAFNGLGGYQGISKARDHDQAMVSQHAHQQDDGCIYSYLYSFSGIELAKQPSLHRLATSYRCLYTSDYLFPKEVRQATRKSKWCLA</sequence>
<evidence type="ECO:0000313" key="2">
    <source>
        <dbReference type="Proteomes" id="UP000186026"/>
    </source>
</evidence>
<proteinExistence type="predicted"/>
<dbReference type="EMBL" id="FTOP01000003">
    <property type="protein sequence ID" value="SIS72754.1"/>
    <property type="molecule type" value="Genomic_DNA"/>
</dbReference>